<feature type="region of interest" description="Disordered" evidence="1">
    <location>
        <begin position="51"/>
        <end position="97"/>
    </location>
</feature>
<dbReference type="AlphaFoldDB" id="A0A4Z2EMH5"/>
<keyword evidence="3" id="KW-1185">Reference proteome</keyword>
<dbReference type="Proteomes" id="UP000314294">
    <property type="component" value="Unassembled WGS sequence"/>
</dbReference>
<dbReference type="EMBL" id="SRLO01004996">
    <property type="protein sequence ID" value="TNN29958.1"/>
    <property type="molecule type" value="Genomic_DNA"/>
</dbReference>
<name>A0A4Z2EMH5_9TELE</name>
<evidence type="ECO:0000313" key="3">
    <source>
        <dbReference type="Proteomes" id="UP000314294"/>
    </source>
</evidence>
<feature type="compositionally biased region" description="Polar residues" evidence="1">
    <location>
        <begin position="80"/>
        <end position="89"/>
    </location>
</feature>
<comment type="caution">
    <text evidence="2">The sequence shown here is derived from an EMBL/GenBank/DDBJ whole genome shotgun (WGS) entry which is preliminary data.</text>
</comment>
<reference evidence="2 3" key="1">
    <citation type="submission" date="2019-03" db="EMBL/GenBank/DDBJ databases">
        <title>First draft genome of Liparis tanakae, snailfish: a comprehensive survey of snailfish specific genes.</title>
        <authorList>
            <person name="Kim W."/>
            <person name="Song I."/>
            <person name="Jeong J.-H."/>
            <person name="Kim D."/>
            <person name="Kim S."/>
            <person name="Ryu S."/>
            <person name="Song J.Y."/>
            <person name="Lee S.K."/>
        </authorList>
    </citation>
    <scope>NUCLEOTIDE SEQUENCE [LARGE SCALE GENOMIC DNA]</scope>
    <source>
        <tissue evidence="2">Muscle</tissue>
    </source>
</reference>
<accession>A0A4Z2EMH5</accession>
<gene>
    <name evidence="2" type="ORF">EYF80_059892</name>
</gene>
<proteinExistence type="predicted"/>
<organism evidence="2 3">
    <name type="scientific">Liparis tanakae</name>
    <name type="common">Tanaka's snailfish</name>
    <dbReference type="NCBI Taxonomy" id="230148"/>
    <lineage>
        <taxon>Eukaryota</taxon>
        <taxon>Metazoa</taxon>
        <taxon>Chordata</taxon>
        <taxon>Craniata</taxon>
        <taxon>Vertebrata</taxon>
        <taxon>Euteleostomi</taxon>
        <taxon>Actinopterygii</taxon>
        <taxon>Neopterygii</taxon>
        <taxon>Teleostei</taxon>
        <taxon>Neoteleostei</taxon>
        <taxon>Acanthomorphata</taxon>
        <taxon>Eupercaria</taxon>
        <taxon>Perciformes</taxon>
        <taxon>Cottioidei</taxon>
        <taxon>Cottales</taxon>
        <taxon>Liparidae</taxon>
        <taxon>Liparis</taxon>
    </lineage>
</organism>
<evidence type="ECO:0000313" key="2">
    <source>
        <dbReference type="EMBL" id="TNN29958.1"/>
    </source>
</evidence>
<evidence type="ECO:0000256" key="1">
    <source>
        <dbReference type="SAM" id="MobiDB-lite"/>
    </source>
</evidence>
<protein>
    <submittedName>
        <fullName evidence="2">Uncharacterized protein</fullName>
    </submittedName>
</protein>
<sequence>MRLQDRKRWAGDAGVIHVLTNGFTGLLQGGHDADVANGENEFDARDVVRLTSEQEEPEEWTGSQSQRSQPEAPPARFQVSAAQASQFCPTTLGRHGH</sequence>